<evidence type="ECO:0000256" key="8">
    <source>
        <dbReference type="ARBA" id="ARBA00022777"/>
    </source>
</evidence>
<dbReference type="SMART" id="SM00091">
    <property type="entry name" value="PAS"/>
    <property type="match status" value="2"/>
</dbReference>
<dbReference type="CDD" id="cd16919">
    <property type="entry name" value="HATPase_CckA-like"/>
    <property type="match status" value="1"/>
</dbReference>
<keyword evidence="9" id="KW-0067">ATP-binding</keyword>
<keyword evidence="8" id="KW-0418">Kinase</keyword>
<keyword evidence="19" id="KW-0614">Plasmid</keyword>
<evidence type="ECO:0000259" key="17">
    <source>
        <dbReference type="PROSITE" id="PS50110"/>
    </source>
</evidence>
<feature type="compositionally biased region" description="Basic and acidic residues" evidence="15">
    <location>
        <begin position="494"/>
        <end position="512"/>
    </location>
</feature>
<dbReference type="PROSITE" id="PS50112">
    <property type="entry name" value="PAS"/>
    <property type="match status" value="2"/>
</dbReference>
<keyword evidence="11" id="KW-0902">Two-component regulatory system</keyword>
<dbReference type="PRINTS" id="PR00344">
    <property type="entry name" value="BCTRLSENSOR"/>
</dbReference>
<evidence type="ECO:0000256" key="7">
    <source>
        <dbReference type="ARBA" id="ARBA00022741"/>
    </source>
</evidence>
<evidence type="ECO:0000256" key="15">
    <source>
        <dbReference type="SAM" id="MobiDB-lite"/>
    </source>
</evidence>
<evidence type="ECO:0000256" key="4">
    <source>
        <dbReference type="ARBA" id="ARBA00022553"/>
    </source>
</evidence>
<keyword evidence="6" id="KW-0808">Transferase</keyword>
<protein>
    <recommendedName>
        <fullName evidence="13">Sensor protein FixL</fullName>
        <ecNumber evidence="3">2.7.13.3</ecNumber>
    </recommendedName>
</protein>
<dbReference type="SUPFAM" id="SSF55785">
    <property type="entry name" value="PYP-like sensor domain (PAS domain)"/>
    <property type="match status" value="2"/>
</dbReference>
<dbReference type="Gene3D" id="3.40.50.2300">
    <property type="match status" value="1"/>
</dbReference>
<dbReference type="RefSeq" id="WP_112908113.1">
    <property type="nucleotide sequence ID" value="NZ_CP030763.1"/>
</dbReference>
<dbReference type="SUPFAM" id="SSF52172">
    <property type="entry name" value="CheY-like"/>
    <property type="match status" value="1"/>
</dbReference>
<feature type="region of interest" description="Disordered" evidence="15">
    <location>
        <begin position="494"/>
        <end position="513"/>
    </location>
</feature>
<dbReference type="GO" id="GO:0006355">
    <property type="term" value="P:regulation of DNA-templated transcription"/>
    <property type="evidence" value="ECO:0007669"/>
    <property type="project" value="InterPro"/>
</dbReference>
<organism evidence="19 20">
    <name type="scientific">Rhizobium leguminosarum</name>
    <dbReference type="NCBI Taxonomy" id="384"/>
    <lineage>
        <taxon>Bacteria</taxon>
        <taxon>Pseudomonadati</taxon>
        <taxon>Pseudomonadota</taxon>
        <taxon>Alphaproteobacteria</taxon>
        <taxon>Hyphomicrobiales</taxon>
        <taxon>Rhizobiaceae</taxon>
        <taxon>Rhizobium/Agrobacterium group</taxon>
        <taxon>Rhizobium</taxon>
    </lineage>
</organism>
<evidence type="ECO:0000256" key="2">
    <source>
        <dbReference type="ARBA" id="ARBA00001971"/>
    </source>
</evidence>
<dbReference type="AlphaFoldDB" id="A0A2Z4YSF9"/>
<gene>
    <name evidence="19" type="ORF">DLJ82_6250</name>
</gene>
<dbReference type="InterPro" id="IPR005467">
    <property type="entry name" value="His_kinase_dom"/>
</dbReference>
<evidence type="ECO:0000256" key="10">
    <source>
        <dbReference type="ARBA" id="ARBA00023004"/>
    </source>
</evidence>
<dbReference type="FunFam" id="3.30.450.20:FF:000060">
    <property type="entry name" value="Sensor protein FixL"/>
    <property type="match status" value="1"/>
</dbReference>
<dbReference type="CDD" id="cd00130">
    <property type="entry name" value="PAS"/>
    <property type="match status" value="2"/>
</dbReference>
<dbReference type="EMBL" id="CP030763">
    <property type="protein sequence ID" value="AXA44221.1"/>
    <property type="molecule type" value="Genomic_DNA"/>
</dbReference>
<evidence type="ECO:0000259" key="18">
    <source>
        <dbReference type="PROSITE" id="PS50112"/>
    </source>
</evidence>
<dbReference type="PANTHER" id="PTHR43065">
    <property type="entry name" value="SENSOR HISTIDINE KINASE"/>
    <property type="match status" value="1"/>
</dbReference>
<geneLocation type="plasmid" evidence="19 20">
    <name>unnamed3</name>
</geneLocation>
<sequence length="639" mass="69514">MVEHATSETDLDRIVRMFDGANLIVHGFDGVIQRWTSGCEQLYGWSAAEAVGKVVHDLLETQLPAGVDELRAEVRANGFWTGQVSHRRKDGGRLAIVTRWTALDLGNPHTLIVQSNNDVTFMQQVEDELRERQAHLQSILATVPDAMIVIDDKGCIASFSTAAEKLFGYSAHEAIGQNVSMLMPSPDREAHDGYLDSYIRTGRRRIIGYGRVVGGLRKNGTTFPMELSVGEAIAGGKRTFTGLVRDLTSRHRVEAELRQSQKMEAVGQLTGGLAHDFNNLLAVISGNLEMLEARLAEPGQLSLLREAQSAADDGARLTSQLLAFGRRQALAPKVLDVGALLGQFSDLVQRTLGDSVELRTIIPGRRLSAMADKAQLQSALLNLSINARDAMPAGGRLTIEISGVEIDSDYVGMYPAIRPGRYVLISVTDTGTGMTAEVMERAFEPFFTTKPTGSGTGLGLSMVYGFAKQSAGHLQLYSEPGEGTTVRLFLPRADAGKDSHPDEQQAKDDPSHGTETILVVEDDARVRRVTVSRLQTLGYFVIEATNGIDALKELEAGHDVALLFSDVAMPGMNGDELARKVRERWPRVKILLTSGFSEPHAAEKEIQAGAGWLKKPYTASEMSDRLRLLLDASQDGDPA</sequence>
<dbReference type="SUPFAM" id="SSF55874">
    <property type="entry name" value="ATPase domain of HSP90 chaperone/DNA topoisomerase II/histidine kinase"/>
    <property type="match status" value="1"/>
</dbReference>
<evidence type="ECO:0000256" key="12">
    <source>
        <dbReference type="ARBA" id="ARBA00059827"/>
    </source>
</evidence>
<feature type="domain" description="Response regulatory" evidence="17">
    <location>
        <begin position="516"/>
        <end position="630"/>
    </location>
</feature>
<feature type="modified residue" description="4-aspartylphosphate" evidence="14">
    <location>
        <position position="566"/>
    </location>
</feature>
<dbReference type="InterPro" id="IPR001789">
    <property type="entry name" value="Sig_transdc_resp-reg_receiver"/>
</dbReference>
<dbReference type="InterPro" id="IPR003661">
    <property type="entry name" value="HisK_dim/P_dom"/>
</dbReference>
<dbReference type="SUPFAM" id="SSF47384">
    <property type="entry name" value="Homodimeric domain of signal transducing histidine kinase"/>
    <property type="match status" value="1"/>
</dbReference>
<dbReference type="Gene3D" id="3.30.565.10">
    <property type="entry name" value="Histidine kinase-like ATPase, C-terminal domain"/>
    <property type="match status" value="1"/>
</dbReference>
<dbReference type="EC" id="2.7.13.3" evidence="3"/>
<dbReference type="SMART" id="SM00388">
    <property type="entry name" value="HisKA"/>
    <property type="match status" value="1"/>
</dbReference>
<dbReference type="InterPro" id="IPR013767">
    <property type="entry name" value="PAS_fold"/>
</dbReference>
<keyword evidence="7" id="KW-0547">Nucleotide-binding</keyword>
<dbReference type="GO" id="GO:0005524">
    <property type="term" value="F:ATP binding"/>
    <property type="evidence" value="ECO:0007669"/>
    <property type="project" value="UniProtKB-KW"/>
</dbReference>
<dbReference type="Pfam" id="PF00512">
    <property type="entry name" value="HisKA"/>
    <property type="match status" value="1"/>
</dbReference>
<dbReference type="InterPro" id="IPR036890">
    <property type="entry name" value="HATPase_C_sf"/>
</dbReference>
<dbReference type="CDD" id="cd00082">
    <property type="entry name" value="HisKA"/>
    <property type="match status" value="1"/>
</dbReference>
<dbReference type="Gene3D" id="3.30.450.20">
    <property type="entry name" value="PAS domain"/>
    <property type="match status" value="2"/>
</dbReference>
<dbReference type="Proteomes" id="UP000251166">
    <property type="component" value="Plasmid unnamed3"/>
</dbReference>
<keyword evidence="5" id="KW-0349">Heme</keyword>
<dbReference type="InterPro" id="IPR035965">
    <property type="entry name" value="PAS-like_dom_sf"/>
</dbReference>
<evidence type="ECO:0000256" key="6">
    <source>
        <dbReference type="ARBA" id="ARBA00022679"/>
    </source>
</evidence>
<dbReference type="SMART" id="SM00448">
    <property type="entry name" value="REC"/>
    <property type="match status" value="1"/>
</dbReference>
<evidence type="ECO:0000256" key="9">
    <source>
        <dbReference type="ARBA" id="ARBA00022840"/>
    </source>
</evidence>
<dbReference type="Pfam" id="PF02518">
    <property type="entry name" value="HATPase_c"/>
    <property type="match status" value="1"/>
</dbReference>
<dbReference type="Pfam" id="PF13426">
    <property type="entry name" value="PAS_9"/>
    <property type="match status" value="1"/>
</dbReference>
<dbReference type="GO" id="GO:0000155">
    <property type="term" value="F:phosphorelay sensor kinase activity"/>
    <property type="evidence" value="ECO:0007669"/>
    <property type="project" value="InterPro"/>
</dbReference>
<dbReference type="NCBIfam" id="TIGR00229">
    <property type="entry name" value="sensory_box"/>
    <property type="match status" value="1"/>
</dbReference>
<dbReference type="InterPro" id="IPR004358">
    <property type="entry name" value="Sig_transdc_His_kin-like_C"/>
</dbReference>
<dbReference type="Pfam" id="PF00072">
    <property type="entry name" value="Response_reg"/>
    <property type="match status" value="1"/>
</dbReference>
<dbReference type="PANTHER" id="PTHR43065:SF49">
    <property type="entry name" value="HISTIDINE KINASE"/>
    <property type="match status" value="1"/>
</dbReference>
<evidence type="ECO:0000259" key="16">
    <source>
        <dbReference type="PROSITE" id="PS50109"/>
    </source>
</evidence>
<evidence type="ECO:0000256" key="1">
    <source>
        <dbReference type="ARBA" id="ARBA00000085"/>
    </source>
</evidence>
<evidence type="ECO:0000256" key="5">
    <source>
        <dbReference type="ARBA" id="ARBA00022617"/>
    </source>
</evidence>
<dbReference type="InterPro" id="IPR011006">
    <property type="entry name" value="CheY-like_superfamily"/>
</dbReference>
<keyword evidence="5" id="KW-0479">Metal-binding</keyword>
<feature type="domain" description="PAS" evidence="18">
    <location>
        <begin position="132"/>
        <end position="202"/>
    </location>
</feature>
<comment type="function">
    <text evidence="12">Putative oxygen sensor; modulates the activity of FixJ, a transcriptional activator of nitrogen fixation fixK gene. FixL probably acts as a kinase that phosphorylates FixJ.</text>
</comment>
<dbReference type="Pfam" id="PF00989">
    <property type="entry name" value="PAS"/>
    <property type="match status" value="1"/>
</dbReference>
<feature type="domain" description="PAS" evidence="18">
    <location>
        <begin position="7"/>
        <end position="75"/>
    </location>
</feature>
<keyword evidence="4 14" id="KW-0597">Phosphoprotein</keyword>
<dbReference type="InterPro" id="IPR000014">
    <property type="entry name" value="PAS"/>
</dbReference>
<evidence type="ECO:0000256" key="14">
    <source>
        <dbReference type="PROSITE-ProRule" id="PRU00169"/>
    </source>
</evidence>
<feature type="domain" description="Histidine kinase" evidence="16">
    <location>
        <begin position="272"/>
        <end position="494"/>
    </location>
</feature>
<evidence type="ECO:0000256" key="13">
    <source>
        <dbReference type="ARBA" id="ARBA00070616"/>
    </source>
</evidence>
<evidence type="ECO:0000313" key="20">
    <source>
        <dbReference type="Proteomes" id="UP000251166"/>
    </source>
</evidence>
<evidence type="ECO:0000256" key="3">
    <source>
        <dbReference type="ARBA" id="ARBA00012438"/>
    </source>
</evidence>
<dbReference type="PROSITE" id="PS50110">
    <property type="entry name" value="RESPONSE_REGULATORY"/>
    <property type="match status" value="1"/>
</dbReference>
<reference evidence="19 20" key="1">
    <citation type="submission" date="2018-07" db="EMBL/GenBank/DDBJ databases">
        <title>Rhizobium leguminosarum strain:ATCC 14479 Genome sequencing and assembly.</title>
        <authorList>
            <person name="Chakraborty R."/>
        </authorList>
    </citation>
    <scope>NUCLEOTIDE SEQUENCE [LARGE SCALE GENOMIC DNA]</scope>
    <source>
        <strain evidence="19 20">ATCC 14479</strain>
        <plasmid evidence="20">Plasmid unnamed3</plasmid>
    </source>
</reference>
<comment type="cofactor">
    <cofactor evidence="2">
        <name>heme</name>
        <dbReference type="ChEBI" id="CHEBI:30413"/>
    </cofactor>
</comment>
<evidence type="ECO:0000313" key="19">
    <source>
        <dbReference type="EMBL" id="AXA44221.1"/>
    </source>
</evidence>
<keyword evidence="10" id="KW-0408">Iron</keyword>
<dbReference type="InterPro" id="IPR003594">
    <property type="entry name" value="HATPase_dom"/>
</dbReference>
<comment type="catalytic activity">
    <reaction evidence="1">
        <text>ATP + protein L-histidine = ADP + protein N-phospho-L-histidine.</text>
        <dbReference type="EC" id="2.7.13.3"/>
    </reaction>
</comment>
<accession>A0A2Z4YSF9</accession>
<dbReference type="PROSITE" id="PS50109">
    <property type="entry name" value="HIS_KIN"/>
    <property type="match status" value="1"/>
</dbReference>
<proteinExistence type="predicted"/>
<dbReference type="SMART" id="SM00387">
    <property type="entry name" value="HATPase_c"/>
    <property type="match status" value="1"/>
</dbReference>
<name>A0A2Z4YSF9_RHILE</name>
<dbReference type="InterPro" id="IPR036097">
    <property type="entry name" value="HisK_dim/P_sf"/>
</dbReference>
<evidence type="ECO:0000256" key="11">
    <source>
        <dbReference type="ARBA" id="ARBA00023012"/>
    </source>
</evidence>
<dbReference type="Gene3D" id="1.10.287.130">
    <property type="match status" value="1"/>
</dbReference>